<sequence>MSANSANQIAANPILVEATRGGMVESFHRGRYVVMKADGTVVAEGGDIDALMYPRSAIKPLLAIPLLESGAADAFGLEDKHIALACSSHNGEEEHAKAVAAWLEKIGLSVDTLACAPHYSLSLNAAIKQASDHVKLSKAHNNCSGKHCGFLTTAQHLGDDPEGYIEEAHPVQQRLIRILEEMGDCDLSSTPRGIDGCGIPVIGMRLRDLGLAMARMADPSGLAPKRIEAIKRIRKGCAAAPFMVAGTGRFCTGIMEVCGEDALVKVGAEGVYCAAFPKQGLGVALKIDDGTQRGAEVAMGAILRQHGVIDDARAETLKQYLTPVLTNWAGKYAGDLRPAF</sequence>
<dbReference type="Pfam" id="PF06089">
    <property type="entry name" value="Asparaginase_II"/>
    <property type="match status" value="1"/>
</dbReference>
<accession>A0A154L6K9</accession>
<gene>
    <name evidence="1" type="ORF">AUP42_17575</name>
</gene>
<name>A0A154L6K9_9PROT</name>
<evidence type="ECO:0000313" key="2">
    <source>
        <dbReference type="Proteomes" id="UP000076335"/>
    </source>
</evidence>
<dbReference type="EMBL" id="LPVY01000008">
    <property type="protein sequence ID" value="KZB65774.1"/>
    <property type="molecule type" value="Genomic_DNA"/>
</dbReference>
<proteinExistence type="predicted"/>
<reference evidence="1 2" key="1">
    <citation type="submission" date="2015-12" db="EMBL/GenBank/DDBJ databases">
        <title>Genome sequence of Thalassospira lucentensis MCCC 1A02072.</title>
        <authorList>
            <person name="Lu L."/>
            <person name="Lai Q."/>
            <person name="Shao Z."/>
            <person name="Qian P."/>
        </authorList>
    </citation>
    <scope>NUCLEOTIDE SEQUENCE [LARGE SCALE GENOMIC DNA]</scope>
    <source>
        <strain evidence="1 2">MCCC 1A02072</strain>
    </source>
</reference>
<dbReference type="Proteomes" id="UP000076335">
    <property type="component" value="Unassembled WGS sequence"/>
</dbReference>
<protein>
    <submittedName>
        <fullName evidence="1">L-asparaginase II</fullName>
    </submittedName>
</protein>
<dbReference type="PANTHER" id="PTHR42110:SF1">
    <property type="entry name" value="L-ASPARAGINASE, PUTATIVE (AFU_ORTHOLOGUE AFUA_3G11890)-RELATED"/>
    <property type="match status" value="1"/>
</dbReference>
<dbReference type="AlphaFoldDB" id="A0A154L6K9"/>
<comment type="caution">
    <text evidence="1">The sequence shown here is derived from an EMBL/GenBank/DDBJ whole genome shotgun (WGS) entry which is preliminary data.</text>
</comment>
<dbReference type="InterPro" id="IPR010349">
    <property type="entry name" value="Asparaginase_II"/>
</dbReference>
<evidence type="ECO:0000313" key="1">
    <source>
        <dbReference type="EMBL" id="KZB65774.1"/>
    </source>
</evidence>
<dbReference type="PANTHER" id="PTHR42110">
    <property type="entry name" value="L-ASPARAGINASE, PUTATIVE (AFU_ORTHOLOGUE AFUA_3G11890)-RELATED"/>
    <property type="match status" value="1"/>
</dbReference>
<organism evidence="1 2">
    <name type="scientific">Thalassospira lucentensis</name>
    <dbReference type="NCBI Taxonomy" id="168935"/>
    <lineage>
        <taxon>Bacteria</taxon>
        <taxon>Pseudomonadati</taxon>
        <taxon>Pseudomonadota</taxon>
        <taxon>Alphaproteobacteria</taxon>
        <taxon>Rhodospirillales</taxon>
        <taxon>Thalassospiraceae</taxon>
        <taxon>Thalassospira</taxon>
    </lineage>
</organism>
<dbReference type="RefSeq" id="WP_062951234.1">
    <property type="nucleotide sequence ID" value="NZ_LPVY01000008.1"/>
</dbReference>
<dbReference type="OrthoDB" id="9780674at2"/>